<name>A0A6N8CQ01_9BACI</name>
<dbReference type="RefSeq" id="WP_155218998.1">
    <property type="nucleotide sequence ID" value="NZ_WNHB01000013.1"/>
</dbReference>
<dbReference type="Pfam" id="PF00440">
    <property type="entry name" value="TetR_N"/>
    <property type="match status" value="1"/>
</dbReference>
<organism evidence="6 7">
    <name type="scientific">Terrilactibacillus tamarindi</name>
    <dbReference type="NCBI Taxonomy" id="2599694"/>
    <lineage>
        <taxon>Bacteria</taxon>
        <taxon>Bacillati</taxon>
        <taxon>Bacillota</taxon>
        <taxon>Bacilli</taxon>
        <taxon>Bacillales</taxon>
        <taxon>Bacillaceae</taxon>
        <taxon>Terrilactibacillus</taxon>
    </lineage>
</organism>
<dbReference type="EMBL" id="WNHB01000013">
    <property type="protein sequence ID" value="MTT32202.1"/>
    <property type="molecule type" value="Genomic_DNA"/>
</dbReference>
<feature type="DNA-binding region" description="H-T-H motif" evidence="4">
    <location>
        <begin position="13"/>
        <end position="32"/>
    </location>
</feature>
<evidence type="ECO:0000256" key="4">
    <source>
        <dbReference type="PROSITE-ProRule" id="PRU00335"/>
    </source>
</evidence>
<gene>
    <name evidence="6" type="ORF">GMB86_09315</name>
</gene>
<dbReference type="PROSITE" id="PS50977">
    <property type="entry name" value="HTH_TETR_2"/>
    <property type="match status" value="1"/>
</dbReference>
<proteinExistence type="predicted"/>
<evidence type="ECO:0000313" key="6">
    <source>
        <dbReference type="EMBL" id="MTT32202.1"/>
    </source>
</evidence>
<keyword evidence="7" id="KW-1185">Reference proteome</keyword>
<sequence length="175" mass="20477">MYLFWDKGYEATHISDLIQTMEISRSTLYDSFGDKDQLFALVLENYKNRGLEKKKLLFSKDSAKESLILYFYRHIEEVYSDRTPYSCMITNSSLLIGHIDPSIERTIINDFNELESMFKQVIQKGQKKHEISQEEDIQLIAYSLLSLNHSINLMSKFKKDKLLAFKLVDKTIASL</sequence>
<evidence type="ECO:0000313" key="7">
    <source>
        <dbReference type="Proteomes" id="UP000440978"/>
    </source>
</evidence>
<evidence type="ECO:0000256" key="2">
    <source>
        <dbReference type="ARBA" id="ARBA00023125"/>
    </source>
</evidence>
<dbReference type="GO" id="GO:0003677">
    <property type="term" value="F:DNA binding"/>
    <property type="evidence" value="ECO:0007669"/>
    <property type="project" value="UniProtKB-UniRule"/>
</dbReference>
<dbReference type="Gene3D" id="1.10.357.10">
    <property type="entry name" value="Tetracycline Repressor, domain 2"/>
    <property type="match status" value="1"/>
</dbReference>
<dbReference type="InterPro" id="IPR009057">
    <property type="entry name" value="Homeodomain-like_sf"/>
</dbReference>
<dbReference type="SUPFAM" id="SSF46689">
    <property type="entry name" value="Homeodomain-like"/>
    <property type="match status" value="1"/>
</dbReference>
<dbReference type="Proteomes" id="UP000440978">
    <property type="component" value="Unassembled WGS sequence"/>
</dbReference>
<keyword evidence="1" id="KW-0805">Transcription regulation</keyword>
<evidence type="ECO:0000259" key="5">
    <source>
        <dbReference type="PROSITE" id="PS50977"/>
    </source>
</evidence>
<dbReference type="PANTHER" id="PTHR47506:SF1">
    <property type="entry name" value="HTH-TYPE TRANSCRIPTIONAL REGULATOR YJDC"/>
    <property type="match status" value="1"/>
</dbReference>
<feature type="domain" description="HTH tetR-type" evidence="5">
    <location>
        <begin position="1"/>
        <end position="50"/>
    </location>
</feature>
<keyword evidence="2 4" id="KW-0238">DNA-binding</keyword>
<dbReference type="AlphaFoldDB" id="A0A6N8CQ01"/>
<dbReference type="Gene3D" id="1.10.10.60">
    <property type="entry name" value="Homeodomain-like"/>
    <property type="match status" value="1"/>
</dbReference>
<dbReference type="InterPro" id="IPR001647">
    <property type="entry name" value="HTH_TetR"/>
</dbReference>
<dbReference type="SUPFAM" id="SSF48498">
    <property type="entry name" value="Tetracyclin repressor-like, C-terminal domain"/>
    <property type="match status" value="1"/>
</dbReference>
<dbReference type="InterPro" id="IPR036271">
    <property type="entry name" value="Tet_transcr_reg_TetR-rel_C_sf"/>
</dbReference>
<dbReference type="OrthoDB" id="9795242at2"/>
<protein>
    <submittedName>
        <fullName evidence="6">TetR family transcriptional regulator</fullName>
    </submittedName>
</protein>
<dbReference type="PANTHER" id="PTHR47506">
    <property type="entry name" value="TRANSCRIPTIONAL REGULATORY PROTEIN"/>
    <property type="match status" value="1"/>
</dbReference>
<comment type="caution">
    <text evidence="6">The sequence shown here is derived from an EMBL/GenBank/DDBJ whole genome shotgun (WGS) entry which is preliminary data.</text>
</comment>
<evidence type="ECO:0000256" key="1">
    <source>
        <dbReference type="ARBA" id="ARBA00023015"/>
    </source>
</evidence>
<keyword evidence="3" id="KW-0804">Transcription</keyword>
<accession>A0A6N8CQ01</accession>
<reference evidence="6 7" key="1">
    <citation type="submission" date="2019-11" db="EMBL/GenBank/DDBJ databases">
        <title>Terrilactibacillus tamarindus sp. nov. BCM23-1 isolated from bark of Tamarindus indica.</title>
        <authorList>
            <person name="Kingkaew E."/>
            <person name="Tanasupawat S."/>
        </authorList>
    </citation>
    <scope>NUCLEOTIDE SEQUENCE [LARGE SCALE GENOMIC DNA]</scope>
    <source>
        <strain evidence="6 7">BCM23-1</strain>
    </source>
</reference>
<evidence type="ECO:0000256" key="3">
    <source>
        <dbReference type="ARBA" id="ARBA00023163"/>
    </source>
</evidence>